<comment type="caution">
    <text evidence="2">The sequence shown here is derived from an EMBL/GenBank/DDBJ whole genome shotgun (WGS) entry which is preliminary data.</text>
</comment>
<evidence type="ECO:0000256" key="1">
    <source>
        <dbReference type="SAM" id="MobiDB-lite"/>
    </source>
</evidence>
<name>A0A951PC34_9CYAN</name>
<dbReference type="EMBL" id="JAHHHV010000067">
    <property type="protein sequence ID" value="MBW4466325.1"/>
    <property type="molecule type" value="Genomic_DNA"/>
</dbReference>
<evidence type="ECO:0000313" key="2">
    <source>
        <dbReference type="EMBL" id="MBW4466325.1"/>
    </source>
</evidence>
<dbReference type="Proteomes" id="UP000707356">
    <property type="component" value="Unassembled WGS sequence"/>
</dbReference>
<reference evidence="2" key="2">
    <citation type="journal article" date="2022" name="Microbiol. Resour. Announc.">
        <title>Metagenome Sequencing to Explore Phylogenomics of Terrestrial Cyanobacteria.</title>
        <authorList>
            <person name="Ward R.D."/>
            <person name="Stajich J.E."/>
            <person name="Johansen J.R."/>
            <person name="Huntemann M."/>
            <person name="Clum A."/>
            <person name="Foster B."/>
            <person name="Foster B."/>
            <person name="Roux S."/>
            <person name="Palaniappan K."/>
            <person name="Varghese N."/>
            <person name="Mukherjee S."/>
            <person name="Reddy T.B.K."/>
            <person name="Daum C."/>
            <person name="Copeland A."/>
            <person name="Chen I.A."/>
            <person name="Ivanova N.N."/>
            <person name="Kyrpides N.C."/>
            <person name="Shapiro N."/>
            <person name="Eloe-Fadrosh E.A."/>
            <person name="Pietrasiak N."/>
        </authorList>
    </citation>
    <scope>NUCLEOTIDE SEQUENCE</scope>
    <source>
        <strain evidence="2">GSE-TBD4-15B</strain>
    </source>
</reference>
<reference evidence="2" key="1">
    <citation type="submission" date="2021-05" db="EMBL/GenBank/DDBJ databases">
        <authorList>
            <person name="Pietrasiak N."/>
            <person name="Ward R."/>
            <person name="Stajich J.E."/>
            <person name="Kurbessoian T."/>
        </authorList>
    </citation>
    <scope>NUCLEOTIDE SEQUENCE</scope>
    <source>
        <strain evidence="2">GSE-TBD4-15B</strain>
    </source>
</reference>
<organism evidence="2 3">
    <name type="scientific">Pegethrix bostrychoides GSE-TBD4-15B</name>
    <dbReference type="NCBI Taxonomy" id="2839662"/>
    <lineage>
        <taxon>Bacteria</taxon>
        <taxon>Bacillati</taxon>
        <taxon>Cyanobacteriota</taxon>
        <taxon>Cyanophyceae</taxon>
        <taxon>Oculatellales</taxon>
        <taxon>Oculatellaceae</taxon>
        <taxon>Pegethrix</taxon>
    </lineage>
</organism>
<proteinExistence type="predicted"/>
<gene>
    <name evidence="2" type="ORF">KME07_12945</name>
</gene>
<protein>
    <submittedName>
        <fullName evidence="2">Uncharacterized protein</fullName>
    </submittedName>
</protein>
<sequence length="187" mass="21004">MKPKIIRWLVLLTVLSLALLLIAELSLAQAQIEPTLPETIRPCLPQSVERIELLGQVQQEQEAFYLLGAFQNDSYWELLVQTDAAGCLLVRGQQDTEPLSAYIPLEIAQQLVLQRYQRRIEEAGGLQAFQQGFTDYMTSQPGGETSYLAPENVWALQQLGVTIPEGTYQIRRPNSSPSYEPSPSRSQ</sequence>
<evidence type="ECO:0000313" key="3">
    <source>
        <dbReference type="Proteomes" id="UP000707356"/>
    </source>
</evidence>
<accession>A0A951PC34</accession>
<feature type="region of interest" description="Disordered" evidence="1">
    <location>
        <begin position="167"/>
        <end position="187"/>
    </location>
</feature>
<dbReference type="AlphaFoldDB" id="A0A951PC34"/>
<feature type="compositionally biased region" description="Low complexity" evidence="1">
    <location>
        <begin position="171"/>
        <end position="187"/>
    </location>
</feature>